<dbReference type="InterPro" id="IPR010982">
    <property type="entry name" value="Lambda_DNA-bd_dom_sf"/>
</dbReference>
<dbReference type="SMART" id="SM00530">
    <property type="entry name" value="HTH_XRE"/>
    <property type="match status" value="1"/>
</dbReference>
<dbReference type="InterPro" id="IPR050807">
    <property type="entry name" value="TransReg_Diox_bact_type"/>
</dbReference>
<dbReference type="PROSITE" id="PS50943">
    <property type="entry name" value="HTH_CROC1"/>
    <property type="match status" value="1"/>
</dbReference>
<protein>
    <recommendedName>
        <fullName evidence="2">HTH cro/C1-type domain-containing protein</fullName>
    </recommendedName>
</protein>
<dbReference type="Proteomes" id="UP000679848">
    <property type="component" value="Chromosome"/>
</dbReference>
<dbReference type="Pfam" id="PF01381">
    <property type="entry name" value="HTH_3"/>
    <property type="match status" value="1"/>
</dbReference>
<dbReference type="EMBL" id="AP023420">
    <property type="protein sequence ID" value="BCK83852.1"/>
    <property type="molecule type" value="Genomic_DNA"/>
</dbReference>
<dbReference type="CDD" id="cd00093">
    <property type="entry name" value="HTH_XRE"/>
    <property type="match status" value="1"/>
</dbReference>
<dbReference type="PANTHER" id="PTHR46797:SF1">
    <property type="entry name" value="METHYLPHOSPHONATE SYNTHASE"/>
    <property type="match status" value="1"/>
</dbReference>
<proteinExistence type="predicted"/>
<dbReference type="PANTHER" id="PTHR46797">
    <property type="entry name" value="HTH-TYPE TRANSCRIPTIONAL REGULATOR"/>
    <property type="match status" value="1"/>
</dbReference>
<dbReference type="AlphaFoldDB" id="A0A810QCF4"/>
<name>A0A810QCF4_9FIRM</name>
<sequence length="84" mass="9631">MNRSTPKKRNIGRKVAHYREARGLTQKELAARLQTAGCDMTSEMIWKAENGRRCLSIFEIDKLAEVLHVDYNALFAQDEPPLDI</sequence>
<keyword evidence="1" id="KW-0238">DNA-binding</keyword>
<dbReference type="RefSeq" id="WP_187027967.1">
    <property type="nucleotide sequence ID" value="NZ_AP023420.1"/>
</dbReference>
<gene>
    <name evidence="3" type="ORF">MM59RIKEN_11710</name>
</gene>
<reference evidence="3" key="1">
    <citation type="submission" date="2020-09" db="EMBL/GenBank/DDBJ databases">
        <title>New species isolated from human feces.</title>
        <authorList>
            <person name="Kitahara M."/>
            <person name="Shigeno Y."/>
            <person name="Shime M."/>
            <person name="Matsumoto Y."/>
            <person name="Nakamura S."/>
            <person name="Motooka D."/>
            <person name="Fukuoka S."/>
            <person name="Nishikawa H."/>
            <person name="Benno Y."/>
        </authorList>
    </citation>
    <scope>NUCLEOTIDE SEQUENCE</scope>
    <source>
        <strain evidence="3">MM59</strain>
    </source>
</reference>
<feature type="domain" description="HTH cro/C1-type" evidence="2">
    <location>
        <begin position="15"/>
        <end position="74"/>
    </location>
</feature>
<dbReference type="KEGG" id="pfaa:MM59RIKEN_11710"/>
<evidence type="ECO:0000259" key="2">
    <source>
        <dbReference type="PROSITE" id="PS50943"/>
    </source>
</evidence>
<evidence type="ECO:0000256" key="1">
    <source>
        <dbReference type="ARBA" id="ARBA00023125"/>
    </source>
</evidence>
<dbReference type="GO" id="GO:0003677">
    <property type="term" value="F:DNA binding"/>
    <property type="evidence" value="ECO:0007669"/>
    <property type="project" value="UniProtKB-KW"/>
</dbReference>
<evidence type="ECO:0000313" key="3">
    <source>
        <dbReference type="EMBL" id="BCK83852.1"/>
    </source>
</evidence>
<dbReference type="GO" id="GO:0005829">
    <property type="term" value="C:cytosol"/>
    <property type="evidence" value="ECO:0007669"/>
    <property type="project" value="TreeGrafter"/>
</dbReference>
<dbReference type="InterPro" id="IPR001387">
    <property type="entry name" value="Cro/C1-type_HTH"/>
</dbReference>
<keyword evidence="4" id="KW-1185">Reference proteome</keyword>
<organism evidence="3 4">
    <name type="scientific">Pusillibacter faecalis</name>
    <dbReference type="NCBI Taxonomy" id="2714358"/>
    <lineage>
        <taxon>Bacteria</taxon>
        <taxon>Bacillati</taxon>
        <taxon>Bacillota</taxon>
        <taxon>Clostridia</taxon>
        <taxon>Eubacteriales</taxon>
        <taxon>Oscillospiraceae</taxon>
        <taxon>Pusillibacter</taxon>
    </lineage>
</organism>
<dbReference type="GO" id="GO:0003700">
    <property type="term" value="F:DNA-binding transcription factor activity"/>
    <property type="evidence" value="ECO:0007669"/>
    <property type="project" value="TreeGrafter"/>
</dbReference>
<dbReference type="SUPFAM" id="SSF47413">
    <property type="entry name" value="lambda repressor-like DNA-binding domains"/>
    <property type="match status" value="1"/>
</dbReference>
<dbReference type="Gene3D" id="1.10.260.40">
    <property type="entry name" value="lambda repressor-like DNA-binding domains"/>
    <property type="match status" value="1"/>
</dbReference>
<evidence type="ECO:0000313" key="4">
    <source>
        <dbReference type="Proteomes" id="UP000679848"/>
    </source>
</evidence>
<accession>A0A810QCF4</accession>